<name>A0A816YK50_9BILA</name>
<dbReference type="AlphaFoldDB" id="A0A816YK50"/>
<dbReference type="EMBL" id="CAJNRE010018389">
    <property type="protein sequence ID" value="CAF2164785.1"/>
    <property type="molecule type" value="Genomic_DNA"/>
</dbReference>
<feature type="region of interest" description="Disordered" evidence="1">
    <location>
        <begin position="1"/>
        <end position="28"/>
    </location>
</feature>
<protein>
    <submittedName>
        <fullName evidence="3">Uncharacterized protein</fullName>
    </submittedName>
</protein>
<keyword evidence="2" id="KW-0472">Membrane</keyword>
<comment type="caution">
    <text evidence="3">The sequence shown here is derived from an EMBL/GenBank/DDBJ whole genome shotgun (WGS) entry which is preliminary data.</text>
</comment>
<proteinExistence type="predicted"/>
<evidence type="ECO:0000313" key="3">
    <source>
        <dbReference type="EMBL" id="CAF2164785.1"/>
    </source>
</evidence>
<sequence>MTQQTTYNDPGTSTVLPRNEASSSSEEIRSLDEVQVSIKNSHGTRVNRSHQHPLRLEIINRPHVGMGTPQDRLFQPMAPSLLPPPKECCASCSKACRSRCCDCYMRRPCIIATVVMSVFLIVIIIIVSVVLTTMNASRNSSSTSGSGSTGNSSGDGGSITGVNLYAKNFSISTSLTENQAYSRYQGVGSNYYYDCVRVAPTINGTYTFMTASSIDTYGYMYENSFLPAFPNINLLASDDSSAGNGQFALTLLLQPTDSYYLVITTYFPNVTGSYTLLASGPQSFGIGFMN</sequence>
<organism evidence="3 4">
    <name type="scientific">Rotaria magnacalcarata</name>
    <dbReference type="NCBI Taxonomy" id="392030"/>
    <lineage>
        <taxon>Eukaryota</taxon>
        <taxon>Metazoa</taxon>
        <taxon>Spiralia</taxon>
        <taxon>Gnathifera</taxon>
        <taxon>Rotifera</taxon>
        <taxon>Eurotatoria</taxon>
        <taxon>Bdelloidea</taxon>
        <taxon>Philodinida</taxon>
        <taxon>Philodinidae</taxon>
        <taxon>Rotaria</taxon>
    </lineage>
</organism>
<dbReference type="Proteomes" id="UP000663824">
    <property type="component" value="Unassembled WGS sequence"/>
</dbReference>
<feature type="compositionally biased region" description="Polar residues" evidence="1">
    <location>
        <begin position="1"/>
        <end position="25"/>
    </location>
</feature>
<gene>
    <name evidence="3" type="ORF">MBJ925_LOCUS33442</name>
</gene>
<accession>A0A816YK50</accession>
<reference evidence="3" key="1">
    <citation type="submission" date="2021-02" db="EMBL/GenBank/DDBJ databases">
        <authorList>
            <person name="Nowell W R."/>
        </authorList>
    </citation>
    <scope>NUCLEOTIDE SEQUENCE</scope>
</reference>
<keyword evidence="2" id="KW-1133">Transmembrane helix</keyword>
<keyword evidence="2" id="KW-0812">Transmembrane</keyword>
<evidence type="ECO:0000313" key="4">
    <source>
        <dbReference type="Proteomes" id="UP000663824"/>
    </source>
</evidence>
<feature type="transmembrane region" description="Helical" evidence="2">
    <location>
        <begin position="110"/>
        <end position="131"/>
    </location>
</feature>
<evidence type="ECO:0000256" key="1">
    <source>
        <dbReference type="SAM" id="MobiDB-lite"/>
    </source>
</evidence>
<evidence type="ECO:0000256" key="2">
    <source>
        <dbReference type="SAM" id="Phobius"/>
    </source>
</evidence>